<evidence type="ECO:0000256" key="2">
    <source>
        <dbReference type="SAM" id="MobiDB-lite"/>
    </source>
</evidence>
<evidence type="ECO:0000313" key="6">
    <source>
        <dbReference type="EMBL" id="MCG2622971.1"/>
    </source>
</evidence>
<dbReference type="Pfam" id="PF14361">
    <property type="entry name" value="RsbRD_N"/>
    <property type="match status" value="1"/>
</dbReference>
<accession>A0ABS9L8P4</accession>
<keyword evidence="7" id="KW-1185">Reference proteome</keyword>
<dbReference type="Pfam" id="PF13556">
    <property type="entry name" value="HTH_30"/>
    <property type="match status" value="1"/>
</dbReference>
<dbReference type="InterPro" id="IPR051448">
    <property type="entry name" value="CdaR-like_regulators"/>
</dbReference>
<evidence type="ECO:0000259" key="4">
    <source>
        <dbReference type="Pfam" id="PF14361"/>
    </source>
</evidence>
<dbReference type="PANTHER" id="PTHR33744:SF1">
    <property type="entry name" value="DNA-BINDING TRANSCRIPTIONAL ACTIVATOR ADER"/>
    <property type="match status" value="1"/>
</dbReference>
<name>A0ABS9L8P4_9MICC</name>
<dbReference type="EMBL" id="JAKLTQ010000010">
    <property type="protein sequence ID" value="MCG2622971.1"/>
    <property type="molecule type" value="Genomic_DNA"/>
</dbReference>
<reference evidence="6" key="1">
    <citation type="submission" date="2022-01" db="EMBL/GenBank/DDBJ databases">
        <authorList>
            <person name="Jo J.-H."/>
            <person name="Im W.-T."/>
        </authorList>
    </citation>
    <scope>NUCLEOTIDE SEQUENCE</scope>
    <source>
        <strain evidence="6">I2-34</strain>
    </source>
</reference>
<dbReference type="InterPro" id="IPR042070">
    <property type="entry name" value="PucR_C-HTH_sf"/>
</dbReference>
<evidence type="ECO:0000259" key="3">
    <source>
        <dbReference type="Pfam" id="PF13556"/>
    </source>
</evidence>
<feature type="domain" description="RsbT co-antagonist protein RsbRD N-terminal" evidence="4">
    <location>
        <begin position="44"/>
        <end position="180"/>
    </location>
</feature>
<feature type="domain" description="CdaR GGDEF-like" evidence="5">
    <location>
        <begin position="204"/>
        <end position="313"/>
    </location>
</feature>
<feature type="domain" description="PucR C-terminal helix-turn-helix" evidence="3">
    <location>
        <begin position="364"/>
        <end position="419"/>
    </location>
</feature>
<dbReference type="PANTHER" id="PTHR33744">
    <property type="entry name" value="CARBOHYDRATE DIACID REGULATOR"/>
    <property type="match status" value="1"/>
</dbReference>
<evidence type="ECO:0000259" key="5">
    <source>
        <dbReference type="Pfam" id="PF17853"/>
    </source>
</evidence>
<feature type="compositionally biased region" description="Basic and acidic residues" evidence="2">
    <location>
        <begin position="453"/>
        <end position="462"/>
    </location>
</feature>
<comment type="caution">
    <text evidence="6">The sequence shown here is derived from an EMBL/GenBank/DDBJ whole genome shotgun (WGS) entry which is preliminary data.</text>
</comment>
<dbReference type="RefSeq" id="WP_237821816.1">
    <property type="nucleotide sequence ID" value="NZ_JAKLTQ010000010.1"/>
</dbReference>
<evidence type="ECO:0000256" key="1">
    <source>
        <dbReference type="ARBA" id="ARBA00006754"/>
    </source>
</evidence>
<organism evidence="6 7">
    <name type="scientific">Arthrobacter hankyongi</name>
    <dbReference type="NCBI Taxonomy" id="2904801"/>
    <lineage>
        <taxon>Bacteria</taxon>
        <taxon>Bacillati</taxon>
        <taxon>Actinomycetota</taxon>
        <taxon>Actinomycetes</taxon>
        <taxon>Micrococcales</taxon>
        <taxon>Micrococcaceae</taxon>
        <taxon>Arthrobacter</taxon>
    </lineage>
</organism>
<dbReference type="Proteomes" id="UP001165368">
    <property type="component" value="Unassembled WGS sequence"/>
</dbReference>
<dbReference type="InterPro" id="IPR041522">
    <property type="entry name" value="CdaR_GGDEF"/>
</dbReference>
<protein>
    <submittedName>
        <fullName evidence="6">Helix-turn-helix domain-containing protein</fullName>
    </submittedName>
</protein>
<dbReference type="Gene3D" id="1.10.10.2840">
    <property type="entry name" value="PucR C-terminal helix-turn-helix domain"/>
    <property type="match status" value="1"/>
</dbReference>
<proteinExistence type="inferred from homology"/>
<gene>
    <name evidence="6" type="ORF">LVY72_13800</name>
</gene>
<dbReference type="InterPro" id="IPR025736">
    <property type="entry name" value="PucR_C-HTH_dom"/>
</dbReference>
<sequence>MKHTWVSLLTAAEPARFYSSLGCRKRAEAAVGRSAVMWAVRAGQRMADNILQELTDWTGDRDDEEFESLRRATEASTIDTVAALYTGDKNWLARSTEPSENVAFYVARSIPLDQVVRNVHAGQTFVTDELMNALEQAVPEHERLATAKQLTRDVSACWSSFVQALSKRYAEEAARRLTSQSGLTAEAVRTILRDEGPVPDDVVAQLPYQLRQSHTALVVWLEDAEPDTFRHFAWEQVTAQLARLTQAKGGTLIHNEGVRHVLIWLGSRGPLDTSGLELSGTWPSPLRIAVGTTGQGLAGFRQSHREALAAERVARLVGRSGTVTRYEEVELLSLLLADTRQSAAFVRRTLGPKLAVPDDRARELRRTLLHYLDNKGSLALTAAALHTHRNTVAYRIRQINEVLPPAAPSYQVRCALELAETVPGTVLSDGTESPFSQGGPVHGVLRPQPATKRGRDPQDKLRQSTSPMTVLGSGGAIG</sequence>
<dbReference type="InterPro" id="IPR025751">
    <property type="entry name" value="RsbRD_N_dom"/>
</dbReference>
<evidence type="ECO:0000313" key="7">
    <source>
        <dbReference type="Proteomes" id="UP001165368"/>
    </source>
</evidence>
<dbReference type="Pfam" id="PF17853">
    <property type="entry name" value="GGDEF_2"/>
    <property type="match status" value="1"/>
</dbReference>
<comment type="similarity">
    <text evidence="1">Belongs to the CdaR family.</text>
</comment>
<feature type="region of interest" description="Disordered" evidence="2">
    <location>
        <begin position="427"/>
        <end position="478"/>
    </location>
</feature>